<organism evidence="1 2">
    <name type="scientific">Musca domestica</name>
    <name type="common">House fly</name>
    <dbReference type="NCBI Taxonomy" id="7370"/>
    <lineage>
        <taxon>Eukaryota</taxon>
        <taxon>Metazoa</taxon>
        <taxon>Ecdysozoa</taxon>
        <taxon>Arthropoda</taxon>
        <taxon>Hexapoda</taxon>
        <taxon>Insecta</taxon>
        <taxon>Pterygota</taxon>
        <taxon>Neoptera</taxon>
        <taxon>Endopterygota</taxon>
        <taxon>Diptera</taxon>
        <taxon>Brachycera</taxon>
        <taxon>Muscomorpha</taxon>
        <taxon>Muscoidea</taxon>
        <taxon>Muscidae</taxon>
        <taxon>Musca</taxon>
    </lineage>
</organism>
<dbReference type="Proteomes" id="UP001652621">
    <property type="component" value="Unplaced"/>
</dbReference>
<sequence>MVFFFVSYPYVARRQIWLLIYRIRTDAWKTGAAFPVTQPGAPTAQPQIQQPAVPTSHRGPSKWLYSCGLCQQDHSLYSSPVSRDRPRFRGMRRWKDVVIVETVWQGAILPPIAPVLMAADVATAGTIRPCTGHRSWMRCHEQMEAINAPAFAWDLILVPTVMIRLMAEGMEGFVMVRALMSQSATMTTISYAAYAAPQRITTFTIRPRRISSSWSLQVNAVVRDKLPRRLYSEALLEDSTRGFTNYAIAGPDPRGNTPIDVELGADTYNAIRKSGCVAVGLTEPEHACCRKLTLSFNTQLGIVFAGQIRNMAAAENCMEQVELKIYTYHSGPRNVY</sequence>
<gene>
    <name evidence="2" type="primary">LOC131805073</name>
    <name evidence="3" type="synonym">LOC131806654</name>
</gene>
<name>A0ABM3VF41_MUSDO</name>
<dbReference type="GeneID" id="131805073"/>
<reference evidence="2 3" key="1">
    <citation type="submission" date="2025-05" db="UniProtKB">
        <authorList>
            <consortium name="RefSeq"/>
        </authorList>
    </citation>
    <scope>IDENTIFICATION</scope>
    <source>
        <strain evidence="2 3">Aabys</strain>
        <tissue evidence="2 3">Whole body</tissue>
    </source>
</reference>
<accession>A0ABM3VF41</accession>
<proteinExistence type="predicted"/>
<dbReference type="RefSeq" id="XP_058987176.1">
    <property type="nucleotide sequence ID" value="XM_059131193.1"/>
</dbReference>
<dbReference type="RefSeq" id="XP_058984293.1">
    <property type="nucleotide sequence ID" value="XM_059128310.1"/>
</dbReference>
<evidence type="ECO:0000313" key="3">
    <source>
        <dbReference type="RefSeq" id="XP_058987176.1"/>
    </source>
</evidence>
<keyword evidence="1" id="KW-1185">Reference proteome</keyword>
<protein>
    <submittedName>
        <fullName evidence="2">Uncharacterized protein LOC131805073</fullName>
    </submittedName>
    <submittedName>
        <fullName evidence="3">Uncharacterized protein LOC131806654</fullName>
    </submittedName>
</protein>
<evidence type="ECO:0000313" key="1">
    <source>
        <dbReference type="Proteomes" id="UP001652621"/>
    </source>
</evidence>
<evidence type="ECO:0000313" key="2">
    <source>
        <dbReference type="RefSeq" id="XP_058984293.1"/>
    </source>
</evidence>